<sequence>MAHGLPLVPCRAHSGLVLGRAQIMPCRAGLHAEPAHAQL</sequence>
<name>A0A0J8BCH7_BETVV</name>
<dbReference type="Proteomes" id="UP000035740">
    <property type="component" value="Unassembled WGS sequence"/>
</dbReference>
<proteinExistence type="predicted"/>
<evidence type="ECO:0000313" key="2">
    <source>
        <dbReference type="Proteomes" id="UP000035740"/>
    </source>
</evidence>
<accession>A0A0J8BCH7</accession>
<reference evidence="1 2" key="1">
    <citation type="journal article" date="2014" name="Nature">
        <title>The genome of the recently domesticated crop plant sugar beet (Beta vulgaris).</title>
        <authorList>
            <person name="Dohm J.C."/>
            <person name="Minoche A.E."/>
            <person name="Holtgrawe D."/>
            <person name="Capella-Gutierrez S."/>
            <person name="Zakrzewski F."/>
            <person name="Tafer H."/>
            <person name="Rupp O."/>
            <person name="Sorensen T.R."/>
            <person name="Stracke R."/>
            <person name="Reinhardt R."/>
            <person name="Goesmann A."/>
            <person name="Kraft T."/>
            <person name="Schulz B."/>
            <person name="Stadler P.F."/>
            <person name="Schmidt T."/>
            <person name="Gabaldon T."/>
            <person name="Lehrach H."/>
            <person name="Weisshaar B."/>
            <person name="Himmelbauer H."/>
        </authorList>
    </citation>
    <scope>NUCLEOTIDE SEQUENCE [LARGE SCALE GENOMIC DNA]</scope>
    <source>
        <tissue evidence="1">Taproot</tissue>
    </source>
</reference>
<dbReference type="EMBL" id="KQ090298">
    <property type="protein sequence ID" value="KMS97667.1"/>
    <property type="molecule type" value="Genomic_DNA"/>
</dbReference>
<protein>
    <submittedName>
        <fullName evidence="1">Uncharacterized protein</fullName>
    </submittedName>
</protein>
<gene>
    <name evidence="1" type="ORF">BVRB_5g124970</name>
</gene>
<organism evidence="1 2">
    <name type="scientific">Beta vulgaris subsp. vulgaris</name>
    <name type="common">Beet</name>
    <dbReference type="NCBI Taxonomy" id="3555"/>
    <lineage>
        <taxon>Eukaryota</taxon>
        <taxon>Viridiplantae</taxon>
        <taxon>Streptophyta</taxon>
        <taxon>Embryophyta</taxon>
        <taxon>Tracheophyta</taxon>
        <taxon>Spermatophyta</taxon>
        <taxon>Magnoliopsida</taxon>
        <taxon>eudicotyledons</taxon>
        <taxon>Gunneridae</taxon>
        <taxon>Pentapetalae</taxon>
        <taxon>Caryophyllales</taxon>
        <taxon>Chenopodiaceae</taxon>
        <taxon>Betoideae</taxon>
        <taxon>Beta</taxon>
    </lineage>
</organism>
<keyword evidence="2" id="KW-1185">Reference proteome</keyword>
<dbReference type="Gramene" id="KMS97667">
    <property type="protein sequence ID" value="KMS97667"/>
    <property type="gene ID" value="BVRB_5g124970"/>
</dbReference>
<evidence type="ECO:0000313" key="1">
    <source>
        <dbReference type="EMBL" id="KMS97667.1"/>
    </source>
</evidence>
<dbReference type="AlphaFoldDB" id="A0A0J8BCH7"/>